<dbReference type="Pfam" id="PF22893">
    <property type="entry name" value="ULD_2"/>
    <property type="match status" value="1"/>
</dbReference>
<keyword evidence="6" id="KW-1185">Reference proteome</keyword>
<gene>
    <name evidence="5" type="ORF">EKO04_006824</name>
</gene>
<keyword evidence="1" id="KW-0862">Zinc</keyword>
<evidence type="ECO:0000313" key="6">
    <source>
        <dbReference type="Proteomes" id="UP000651452"/>
    </source>
</evidence>
<dbReference type="InterPro" id="IPR054464">
    <property type="entry name" value="ULD_fung"/>
</dbReference>
<dbReference type="OrthoDB" id="6133115at2759"/>
<feature type="compositionally biased region" description="Pro residues" evidence="3">
    <location>
        <begin position="858"/>
        <end position="871"/>
    </location>
</feature>
<evidence type="ECO:0000256" key="3">
    <source>
        <dbReference type="SAM" id="MobiDB-lite"/>
    </source>
</evidence>
<dbReference type="InterPro" id="IPR013087">
    <property type="entry name" value="Znf_C2H2_type"/>
</dbReference>
<evidence type="ECO:0000256" key="2">
    <source>
        <dbReference type="SAM" id="Coils"/>
    </source>
</evidence>
<keyword evidence="2" id="KW-0175">Coiled coil</keyword>
<dbReference type="PROSITE" id="PS50157">
    <property type="entry name" value="ZINC_FINGER_C2H2_2"/>
    <property type="match status" value="1"/>
</dbReference>
<feature type="coiled-coil region" evidence="2">
    <location>
        <begin position="670"/>
        <end position="766"/>
    </location>
</feature>
<evidence type="ECO:0000259" key="4">
    <source>
        <dbReference type="PROSITE" id="PS50157"/>
    </source>
</evidence>
<feature type="region of interest" description="Disordered" evidence="3">
    <location>
        <begin position="858"/>
        <end position="932"/>
    </location>
</feature>
<dbReference type="AlphaFoldDB" id="A0A8H7J0N9"/>
<organism evidence="5 6">
    <name type="scientific">Ascochyta lentis</name>
    <dbReference type="NCBI Taxonomy" id="205686"/>
    <lineage>
        <taxon>Eukaryota</taxon>
        <taxon>Fungi</taxon>
        <taxon>Dikarya</taxon>
        <taxon>Ascomycota</taxon>
        <taxon>Pezizomycotina</taxon>
        <taxon>Dothideomycetes</taxon>
        <taxon>Pleosporomycetidae</taxon>
        <taxon>Pleosporales</taxon>
        <taxon>Pleosporineae</taxon>
        <taxon>Didymellaceae</taxon>
        <taxon>Ascochyta</taxon>
    </lineage>
</organism>
<feature type="coiled-coil region" evidence="2">
    <location>
        <begin position="611"/>
        <end position="639"/>
    </location>
</feature>
<dbReference type="Pfam" id="PF26082">
    <property type="entry name" value="zf-C2H2_AcuF"/>
    <property type="match status" value="1"/>
</dbReference>
<feature type="compositionally biased region" description="Polar residues" evidence="3">
    <location>
        <begin position="896"/>
        <end position="906"/>
    </location>
</feature>
<comment type="caution">
    <text evidence="5">The sequence shown here is derived from an EMBL/GenBank/DDBJ whole genome shotgun (WGS) entry which is preliminary data.</text>
</comment>
<dbReference type="SMART" id="SM00355">
    <property type="entry name" value="ZnF_C2H2"/>
    <property type="match status" value="4"/>
</dbReference>
<keyword evidence="1" id="KW-0479">Metal-binding</keyword>
<dbReference type="PANTHER" id="PTHR35391">
    <property type="entry name" value="C2H2-TYPE DOMAIN-CONTAINING PROTEIN-RELATED"/>
    <property type="match status" value="1"/>
</dbReference>
<evidence type="ECO:0000256" key="1">
    <source>
        <dbReference type="PROSITE-ProRule" id="PRU00042"/>
    </source>
</evidence>
<feature type="compositionally biased region" description="Basic and acidic residues" evidence="3">
    <location>
        <begin position="551"/>
        <end position="572"/>
    </location>
</feature>
<feature type="region of interest" description="Disordered" evidence="3">
    <location>
        <begin position="539"/>
        <end position="599"/>
    </location>
</feature>
<reference evidence="5" key="1">
    <citation type="submission" date="2018-12" db="EMBL/GenBank/DDBJ databases">
        <authorList>
            <person name="Syme R.A."/>
            <person name="Farfan-Caceres L."/>
            <person name="Lichtenzveig J."/>
        </authorList>
    </citation>
    <scope>NUCLEOTIDE SEQUENCE</scope>
    <source>
        <strain evidence="5">Al4</strain>
    </source>
</reference>
<accession>A0A8H7J0N9</accession>
<evidence type="ECO:0000313" key="5">
    <source>
        <dbReference type="EMBL" id="KAF9695026.1"/>
    </source>
</evidence>
<dbReference type="Proteomes" id="UP000651452">
    <property type="component" value="Unassembled WGS sequence"/>
</dbReference>
<proteinExistence type="predicted"/>
<keyword evidence="1" id="KW-0863">Zinc-finger</keyword>
<reference evidence="5" key="2">
    <citation type="submission" date="2020-09" db="EMBL/GenBank/DDBJ databases">
        <title>Reference genome assembly for Australian Ascochyta lentis isolate Al4.</title>
        <authorList>
            <person name="Lee R.C."/>
            <person name="Farfan-Caceres L.M."/>
            <person name="Debler J.W."/>
            <person name="Williams A.H."/>
            <person name="Henares B.M."/>
        </authorList>
    </citation>
    <scope>NUCLEOTIDE SEQUENCE</scope>
    <source>
        <strain evidence="5">Al4</strain>
    </source>
</reference>
<dbReference type="PROSITE" id="PS00028">
    <property type="entry name" value="ZINC_FINGER_C2H2_1"/>
    <property type="match status" value="1"/>
</dbReference>
<dbReference type="EMBL" id="RZGK01000012">
    <property type="protein sequence ID" value="KAF9695026.1"/>
    <property type="molecule type" value="Genomic_DNA"/>
</dbReference>
<feature type="compositionally biased region" description="Low complexity" evidence="3">
    <location>
        <begin position="578"/>
        <end position="588"/>
    </location>
</feature>
<name>A0A8H7J0N9_9PLEO</name>
<feature type="domain" description="C2H2-type" evidence="4">
    <location>
        <begin position="348"/>
        <end position="376"/>
    </location>
</feature>
<protein>
    <recommendedName>
        <fullName evidence="4">C2H2-type domain-containing protein</fullName>
    </recommendedName>
</protein>
<dbReference type="GO" id="GO:0008270">
    <property type="term" value="F:zinc ion binding"/>
    <property type="evidence" value="ECO:0007669"/>
    <property type="project" value="UniProtKB-KW"/>
</dbReference>
<feature type="region of interest" description="Disordered" evidence="3">
    <location>
        <begin position="103"/>
        <end position="123"/>
    </location>
</feature>
<feature type="compositionally biased region" description="Basic and acidic residues" evidence="3">
    <location>
        <begin position="103"/>
        <end position="113"/>
    </location>
</feature>
<dbReference type="PANTHER" id="PTHR35391:SF7">
    <property type="entry name" value="C2H2-TYPE DOMAIN-CONTAINING PROTEIN"/>
    <property type="match status" value="1"/>
</dbReference>
<dbReference type="InterPro" id="IPR058925">
    <property type="entry name" value="zf-C2H2_AcuF"/>
</dbReference>
<sequence length="932" mass="103747">MDSVLSISSVVDGCARGFLSLANELKKSPKFAAQVPPAAIQDEFDRFKLWTGNIAAHRKGHRSLEYRLRDAANLREDTHNVLKALSCALKDASAIVQFQRKSWDEESDSHSESDASDADGEVKGLQGDTELKQLYVNVKTTITSLMRMSIAIRKPAPHDQFAHTITMDTDKTYHEPYDVQHVQAKFGNNAPYLTERLGRAMSSRRQYLAYRERHCQKLSKGIEMLGFEDSKTEHTTNSTEATCMPTLEITGNVDDDDETLSQTSYASSVGKAIRTPHLPKEASKGEPYECPLCFSLIAIHTTAAWRRHVYQDLHPYCCTFEDCPIADRLYDSRRTWSAHELNAHRTSFQCVEGCSQTFATESKFQLHVKSHHSDLAAPAIFSALKRTSAKSALLSEQATCKLCDAIMSLRKLRKHLGQHQEQLSLFALPSLVNDDDDDNLIASDRDVSQTEDLDEDGATDISDCLEADEKTSVDREITIVSDTDDKLLGARFAQTLISSDEEQAPSPERNFEPWKILVETSQNERTDASTVMLWAKTAEPSDDEDYAGAESHFEERRLEPNSDSSKKEHKQQQLESQVSVYPPVVVPAAPSPPPDTEKEDAMLRKLNDLLLGKAEEQARKEAEARKAAEQAKFERLESLLIAQQEARTAKDKAKLQASLDSDSAATEVRKRHYEDKLALLEKLILAQKDEQLKREIAADVARQRENVIEAAQAVLEAATEARKERESKTAEAEGTGPVLDKALAGAEAASVELAKAKRAAEEEAIELTSSVEPKAPIKFKDAVGRKFSFPWHICKTWKGMEELIRQAFLHVDVIGPHVQQGHYDLIGPDGEIILPQFWEMMIQPGWAITMHMWPMPEPSPLPSSPPPPPPSLKSSKRPRKPKPSTFFAWAAGGSGSTSQDYMSNTPSVPPGFQRAEDIAEELPMNDASDSSS</sequence>